<dbReference type="EMBL" id="SMMG02000001">
    <property type="protein sequence ID" value="KAA3486473.1"/>
    <property type="molecule type" value="Genomic_DNA"/>
</dbReference>
<name>A0A5B6WYG9_9ROSI</name>
<reference evidence="2" key="1">
    <citation type="journal article" date="2019" name="Plant Biotechnol. J.">
        <title>Genome sequencing of the Australian wild diploid species Gossypium australe highlights disease resistance and delayed gland morphogenesis.</title>
        <authorList>
            <person name="Cai Y."/>
            <person name="Cai X."/>
            <person name="Wang Q."/>
            <person name="Wang P."/>
            <person name="Zhang Y."/>
            <person name="Cai C."/>
            <person name="Xu Y."/>
            <person name="Wang K."/>
            <person name="Zhou Z."/>
            <person name="Wang C."/>
            <person name="Geng S."/>
            <person name="Li B."/>
            <person name="Dong Q."/>
            <person name="Hou Y."/>
            <person name="Wang H."/>
            <person name="Ai P."/>
            <person name="Liu Z."/>
            <person name="Yi F."/>
            <person name="Sun M."/>
            <person name="An G."/>
            <person name="Cheng J."/>
            <person name="Zhang Y."/>
            <person name="Shi Q."/>
            <person name="Xie Y."/>
            <person name="Shi X."/>
            <person name="Chang Y."/>
            <person name="Huang F."/>
            <person name="Chen Y."/>
            <person name="Hong S."/>
            <person name="Mi L."/>
            <person name="Sun Q."/>
            <person name="Zhang L."/>
            <person name="Zhou B."/>
            <person name="Peng R."/>
            <person name="Zhang X."/>
            <person name="Liu F."/>
        </authorList>
    </citation>
    <scope>NUCLEOTIDE SEQUENCE [LARGE SCALE GENOMIC DNA]</scope>
    <source>
        <strain evidence="2">cv. PA1801</strain>
    </source>
</reference>
<sequence length="84" mass="9436">MIPREQNSAGTSERGQDIGFFTRSGVAMTLQVQEPRPLKKKTLAVEHKREKRLELNHLSMSQTSTQTTNSHISITLALELKDTS</sequence>
<accession>A0A5B6WYG9</accession>
<protein>
    <submittedName>
        <fullName evidence="1">Putative pectinesterase 29</fullName>
    </submittedName>
</protein>
<keyword evidence="2" id="KW-1185">Reference proteome</keyword>
<comment type="caution">
    <text evidence="1">The sequence shown here is derived from an EMBL/GenBank/DDBJ whole genome shotgun (WGS) entry which is preliminary data.</text>
</comment>
<evidence type="ECO:0000313" key="2">
    <source>
        <dbReference type="Proteomes" id="UP000325315"/>
    </source>
</evidence>
<evidence type="ECO:0000313" key="1">
    <source>
        <dbReference type="EMBL" id="KAA3486473.1"/>
    </source>
</evidence>
<gene>
    <name evidence="1" type="ORF">EPI10_030381</name>
</gene>
<dbReference type="AlphaFoldDB" id="A0A5B6WYG9"/>
<proteinExistence type="predicted"/>
<organism evidence="1 2">
    <name type="scientific">Gossypium australe</name>
    <dbReference type="NCBI Taxonomy" id="47621"/>
    <lineage>
        <taxon>Eukaryota</taxon>
        <taxon>Viridiplantae</taxon>
        <taxon>Streptophyta</taxon>
        <taxon>Embryophyta</taxon>
        <taxon>Tracheophyta</taxon>
        <taxon>Spermatophyta</taxon>
        <taxon>Magnoliopsida</taxon>
        <taxon>eudicotyledons</taxon>
        <taxon>Gunneridae</taxon>
        <taxon>Pentapetalae</taxon>
        <taxon>rosids</taxon>
        <taxon>malvids</taxon>
        <taxon>Malvales</taxon>
        <taxon>Malvaceae</taxon>
        <taxon>Malvoideae</taxon>
        <taxon>Gossypium</taxon>
    </lineage>
</organism>
<dbReference type="Proteomes" id="UP000325315">
    <property type="component" value="Unassembled WGS sequence"/>
</dbReference>